<dbReference type="Proteomes" id="UP001211907">
    <property type="component" value="Unassembled WGS sequence"/>
</dbReference>
<dbReference type="GO" id="GO:0071013">
    <property type="term" value="C:catalytic step 2 spliceosome"/>
    <property type="evidence" value="ECO:0007669"/>
    <property type="project" value="TreeGrafter"/>
</dbReference>
<keyword evidence="4" id="KW-0175">Coiled coil</keyword>
<evidence type="ECO:0000256" key="2">
    <source>
        <dbReference type="ARBA" id="ARBA00010878"/>
    </source>
</evidence>
<dbReference type="InterPro" id="IPR008999">
    <property type="entry name" value="Actin-crosslinking"/>
</dbReference>
<evidence type="ECO:0000313" key="7">
    <source>
        <dbReference type="Proteomes" id="UP001211907"/>
    </source>
</evidence>
<evidence type="ECO:0000256" key="4">
    <source>
        <dbReference type="SAM" id="Coils"/>
    </source>
</evidence>
<gene>
    <name evidence="6" type="ORF">HK100_007558</name>
</gene>
<dbReference type="InterPro" id="IPR010414">
    <property type="entry name" value="FRG1"/>
</dbReference>
<dbReference type="GO" id="GO:0005730">
    <property type="term" value="C:nucleolus"/>
    <property type="evidence" value="ECO:0007669"/>
    <property type="project" value="UniProtKB-SubCell"/>
</dbReference>
<comment type="subcellular location">
    <subcellularLocation>
        <location evidence="1">Nucleus</location>
        <location evidence="1">Nucleolus</location>
    </subcellularLocation>
</comment>
<comment type="similarity">
    <text evidence="2">Belongs to the FRG1 family.</text>
</comment>
<keyword evidence="7" id="KW-1185">Reference proteome</keyword>
<evidence type="ECO:0000256" key="3">
    <source>
        <dbReference type="ARBA" id="ARBA00023242"/>
    </source>
</evidence>
<feature type="region of interest" description="Disordered" evidence="5">
    <location>
        <begin position="1"/>
        <end position="32"/>
    </location>
</feature>
<feature type="compositionally biased region" description="Basic and acidic residues" evidence="5">
    <location>
        <begin position="1"/>
        <end position="16"/>
    </location>
</feature>
<dbReference type="Pfam" id="PF06229">
    <property type="entry name" value="FRG1"/>
    <property type="match status" value="2"/>
</dbReference>
<dbReference type="Gene3D" id="2.80.10.50">
    <property type="match status" value="1"/>
</dbReference>
<dbReference type="SUPFAM" id="SSF50405">
    <property type="entry name" value="Actin-crosslinking proteins"/>
    <property type="match status" value="1"/>
</dbReference>
<name>A0AAD5TAH2_9FUNG</name>
<organism evidence="6 7">
    <name type="scientific">Physocladia obscura</name>
    <dbReference type="NCBI Taxonomy" id="109957"/>
    <lineage>
        <taxon>Eukaryota</taxon>
        <taxon>Fungi</taxon>
        <taxon>Fungi incertae sedis</taxon>
        <taxon>Chytridiomycota</taxon>
        <taxon>Chytridiomycota incertae sedis</taxon>
        <taxon>Chytridiomycetes</taxon>
        <taxon>Chytridiales</taxon>
        <taxon>Chytriomycetaceae</taxon>
        <taxon>Physocladia</taxon>
    </lineage>
</organism>
<dbReference type="EMBL" id="JADGJH010000357">
    <property type="protein sequence ID" value="KAJ3130756.1"/>
    <property type="molecule type" value="Genomic_DNA"/>
</dbReference>
<protein>
    <submittedName>
        <fullName evidence="6">Uncharacterized protein</fullName>
    </submittedName>
</protein>
<proteinExistence type="inferred from homology"/>
<sequence>MSEKKSMRLSFKGDQKPKKKRKTISDATAAGHDFDEKGTSSVNVEGWAPADIIDHFMGPIMILSTASACPSCLVTNEKTHAVALQSLYDLAAESIDKIEPVHVGQVFLASRLPTGPSRISIKSAFDRYLSCDKFGVVTCETEAVGPYEEWEVVKRPDGFALQSVVRNGYLSAEVDGINDEDVDVEKRRKDALGKAGFGVGGGRICGSIRADADGVGFREVFQIRCQVQNKINAHKKKKKEMDELNAAAVDADQLKKFQSYGRTSMTAVEEKLLRRAQKQGNLNETLLERREKIKADRYCK</sequence>
<evidence type="ECO:0000256" key="1">
    <source>
        <dbReference type="ARBA" id="ARBA00004604"/>
    </source>
</evidence>
<dbReference type="PANTHER" id="PTHR12928:SF0">
    <property type="entry name" value="FSHD REGION GENE 1"/>
    <property type="match status" value="1"/>
</dbReference>
<dbReference type="AlphaFoldDB" id="A0AAD5TAH2"/>
<dbReference type="GO" id="GO:0051015">
    <property type="term" value="F:actin filament binding"/>
    <property type="evidence" value="ECO:0007669"/>
    <property type="project" value="TreeGrafter"/>
</dbReference>
<comment type="caution">
    <text evidence="6">The sequence shown here is derived from an EMBL/GenBank/DDBJ whole genome shotgun (WGS) entry which is preliminary data.</text>
</comment>
<evidence type="ECO:0000256" key="5">
    <source>
        <dbReference type="SAM" id="MobiDB-lite"/>
    </source>
</evidence>
<feature type="coiled-coil region" evidence="4">
    <location>
        <begin position="227"/>
        <end position="254"/>
    </location>
</feature>
<dbReference type="PANTHER" id="PTHR12928">
    <property type="entry name" value="FRG1 PROTEIN"/>
    <property type="match status" value="1"/>
</dbReference>
<accession>A0AAD5TAH2</accession>
<evidence type="ECO:0000313" key="6">
    <source>
        <dbReference type="EMBL" id="KAJ3130756.1"/>
    </source>
</evidence>
<keyword evidence="3" id="KW-0539">Nucleus</keyword>
<dbReference type="CDD" id="cd23339">
    <property type="entry name" value="beta-trefoil_FSCN_fungal_FRG1-like"/>
    <property type="match status" value="1"/>
</dbReference>
<reference evidence="6" key="1">
    <citation type="submission" date="2020-05" db="EMBL/GenBank/DDBJ databases">
        <title>Phylogenomic resolution of chytrid fungi.</title>
        <authorList>
            <person name="Stajich J.E."/>
            <person name="Amses K."/>
            <person name="Simmons R."/>
            <person name="Seto K."/>
            <person name="Myers J."/>
            <person name="Bonds A."/>
            <person name="Quandt C.A."/>
            <person name="Barry K."/>
            <person name="Liu P."/>
            <person name="Grigoriev I."/>
            <person name="Longcore J.E."/>
            <person name="James T.Y."/>
        </authorList>
    </citation>
    <scope>NUCLEOTIDE SEQUENCE</scope>
    <source>
        <strain evidence="6">JEL0513</strain>
    </source>
</reference>